<dbReference type="EMBL" id="QLYX01000016">
    <property type="protein sequence ID" value="RAY11881.1"/>
    <property type="molecule type" value="Genomic_DNA"/>
</dbReference>
<protein>
    <submittedName>
        <fullName evidence="1">Uncharacterized protein</fullName>
    </submittedName>
</protein>
<sequence length="82" mass="9220">MTGVPTATLARWADRGLLTCIRVRAEDDGGGSGPRRYRRHEIDLIIVASIICQIDRPNSQFVEFVYRECRYDARAGGNDPKP</sequence>
<accession>A0A365GYI8</accession>
<dbReference type="Proteomes" id="UP000251891">
    <property type="component" value="Unassembled WGS sequence"/>
</dbReference>
<keyword evidence="2" id="KW-1185">Reference proteome</keyword>
<proteinExistence type="predicted"/>
<name>A0A365GYI8_9ACTN</name>
<comment type="caution">
    <text evidence="1">The sequence shown here is derived from an EMBL/GenBank/DDBJ whole genome shotgun (WGS) entry which is preliminary data.</text>
</comment>
<gene>
    <name evidence="1" type="ORF">DPM19_28350</name>
</gene>
<organism evidence="1 2">
    <name type="scientific">Actinomadura craniellae</name>
    <dbReference type="NCBI Taxonomy" id="2231787"/>
    <lineage>
        <taxon>Bacteria</taxon>
        <taxon>Bacillati</taxon>
        <taxon>Actinomycetota</taxon>
        <taxon>Actinomycetes</taxon>
        <taxon>Streptosporangiales</taxon>
        <taxon>Thermomonosporaceae</taxon>
        <taxon>Actinomadura</taxon>
    </lineage>
</organism>
<evidence type="ECO:0000313" key="1">
    <source>
        <dbReference type="EMBL" id="RAY11881.1"/>
    </source>
</evidence>
<dbReference type="AlphaFoldDB" id="A0A365GYI8"/>
<evidence type="ECO:0000313" key="2">
    <source>
        <dbReference type="Proteomes" id="UP000251891"/>
    </source>
</evidence>
<reference evidence="1 2" key="1">
    <citation type="submission" date="2018-06" db="EMBL/GenBank/DDBJ databases">
        <title>Actinomadura craniellae sp. nov. isolated from marine sponge Craniella sp.</title>
        <authorList>
            <person name="Li L."/>
            <person name="Xu Q.H."/>
            <person name="Lin H.W."/>
            <person name="Lu Y.H."/>
        </authorList>
    </citation>
    <scope>NUCLEOTIDE SEQUENCE [LARGE SCALE GENOMIC DNA]</scope>
    <source>
        <strain evidence="1 2">LHW63021</strain>
    </source>
</reference>